<evidence type="ECO:0000256" key="7">
    <source>
        <dbReference type="RuleBase" id="RU365095"/>
    </source>
</evidence>
<dbReference type="EC" id="3.1.1.31" evidence="5 7"/>
<feature type="domain" description="Glucosamine/galactosamine-6-phosphate isomerase" evidence="8">
    <location>
        <begin position="11"/>
        <end position="221"/>
    </location>
</feature>
<comment type="caution">
    <text evidence="9">The sequence shown here is derived from an EMBL/GenBank/DDBJ whole genome shotgun (WGS) entry which is preliminary data.</text>
</comment>
<keyword evidence="10" id="KW-1185">Reference proteome</keyword>
<sequence>MSTTFNAFASGAELAEALAERVAAALSAGITARGGASLAVSGGSTPKAFFATLSKHDIDWPKVTVTLVDERFVSPDSDRSNHRLVAENLLQNNAAAAHFVPLYHPAEDVEIAAAEASIETAAIGQPFDVAILGMGGDGHTASFFPGGSRLSEALSPDTPRGVITMTAEGAGEPRLTFTFSALSDARLLVLHIEGDSKKAVLEKAQAEGDETDMPIRAVLRRAASPVEIYWAP</sequence>
<dbReference type="PANTHER" id="PTHR11054:SF0">
    <property type="entry name" value="6-PHOSPHOGLUCONOLACTONASE"/>
    <property type="match status" value="1"/>
</dbReference>
<evidence type="ECO:0000313" key="10">
    <source>
        <dbReference type="Proteomes" id="UP000186364"/>
    </source>
</evidence>
<dbReference type="InterPro" id="IPR006148">
    <property type="entry name" value="Glc/Gal-6P_isomerase"/>
</dbReference>
<evidence type="ECO:0000256" key="3">
    <source>
        <dbReference type="ARBA" id="ARBA00004961"/>
    </source>
</evidence>
<evidence type="ECO:0000256" key="5">
    <source>
        <dbReference type="ARBA" id="ARBA00013198"/>
    </source>
</evidence>
<comment type="pathway">
    <text evidence="3 7">Carbohydrate degradation; pentose phosphate pathway; D-ribulose 5-phosphate from D-glucose 6-phosphate (oxidative stage): step 2/3.</text>
</comment>
<dbReference type="InterPro" id="IPR039104">
    <property type="entry name" value="6PGL"/>
</dbReference>
<dbReference type="Proteomes" id="UP000186364">
    <property type="component" value="Unassembled WGS sequence"/>
</dbReference>
<comment type="similarity">
    <text evidence="4 7">Belongs to the glucosamine/galactosamine-6-phosphate isomerase family. 6-phosphogluconolactonase subfamily.</text>
</comment>
<dbReference type="GO" id="GO:0005975">
    <property type="term" value="P:carbohydrate metabolic process"/>
    <property type="evidence" value="ECO:0007669"/>
    <property type="project" value="UniProtKB-UniRule"/>
</dbReference>
<dbReference type="AlphaFoldDB" id="A0A1Q9ASG7"/>
<organism evidence="9 10">
    <name type="scientific">Xaviernesmea oryzae</name>
    <dbReference type="NCBI Taxonomy" id="464029"/>
    <lineage>
        <taxon>Bacteria</taxon>
        <taxon>Pseudomonadati</taxon>
        <taxon>Pseudomonadota</taxon>
        <taxon>Alphaproteobacteria</taxon>
        <taxon>Hyphomicrobiales</taxon>
        <taxon>Rhizobiaceae</taxon>
        <taxon>Rhizobium/Agrobacterium group</taxon>
        <taxon>Xaviernesmea</taxon>
    </lineage>
</organism>
<dbReference type="CDD" id="cd01400">
    <property type="entry name" value="6PGL"/>
    <property type="match status" value="1"/>
</dbReference>
<proteinExistence type="inferred from homology"/>
<comment type="function">
    <text evidence="2 7">Hydrolysis of 6-phosphogluconolactone to 6-phosphogluconate.</text>
</comment>
<evidence type="ECO:0000313" key="9">
    <source>
        <dbReference type="EMBL" id="OLP58367.1"/>
    </source>
</evidence>
<dbReference type="InterPro" id="IPR037171">
    <property type="entry name" value="NagB/RpiA_transferase-like"/>
</dbReference>
<evidence type="ECO:0000256" key="2">
    <source>
        <dbReference type="ARBA" id="ARBA00002681"/>
    </source>
</evidence>
<accession>A0A1Q9ASG7</accession>
<keyword evidence="7" id="KW-0378">Hydrolase</keyword>
<evidence type="ECO:0000256" key="6">
    <source>
        <dbReference type="ARBA" id="ARBA00020337"/>
    </source>
</evidence>
<dbReference type="GO" id="GO:0017057">
    <property type="term" value="F:6-phosphogluconolactonase activity"/>
    <property type="evidence" value="ECO:0007669"/>
    <property type="project" value="UniProtKB-UniRule"/>
</dbReference>
<gene>
    <name evidence="7" type="primary">pgl</name>
    <name evidence="9" type="ORF">BJF93_05810</name>
</gene>
<dbReference type="Gene3D" id="3.40.50.1360">
    <property type="match status" value="1"/>
</dbReference>
<dbReference type="NCBIfam" id="TIGR01198">
    <property type="entry name" value="pgl"/>
    <property type="match status" value="1"/>
</dbReference>
<dbReference type="SUPFAM" id="SSF100950">
    <property type="entry name" value="NagB/RpiA/CoA transferase-like"/>
    <property type="match status" value="1"/>
</dbReference>
<dbReference type="OrthoDB" id="9810967at2"/>
<dbReference type="EMBL" id="MKIP01000058">
    <property type="protein sequence ID" value="OLP58367.1"/>
    <property type="molecule type" value="Genomic_DNA"/>
</dbReference>
<evidence type="ECO:0000256" key="4">
    <source>
        <dbReference type="ARBA" id="ARBA00010662"/>
    </source>
</evidence>
<protein>
    <recommendedName>
        <fullName evidence="6 7">6-phosphogluconolactonase</fullName>
        <shortName evidence="7">6PGL</shortName>
        <ecNumber evidence="5 7">3.1.1.31</ecNumber>
    </recommendedName>
</protein>
<reference evidence="9 10" key="1">
    <citation type="submission" date="2016-09" db="EMBL/GenBank/DDBJ databases">
        <title>Rhizobium sp. nov., a novel species isolated from the rice rhizosphere.</title>
        <authorList>
            <person name="Zhao J."/>
            <person name="Zhang X."/>
        </authorList>
    </citation>
    <scope>NUCLEOTIDE SEQUENCE [LARGE SCALE GENOMIC DNA]</scope>
    <source>
        <strain evidence="9 10">1.7048</strain>
    </source>
</reference>
<comment type="catalytic activity">
    <reaction evidence="1 7">
        <text>6-phospho-D-glucono-1,5-lactone + H2O = 6-phospho-D-gluconate + H(+)</text>
        <dbReference type="Rhea" id="RHEA:12556"/>
        <dbReference type="ChEBI" id="CHEBI:15377"/>
        <dbReference type="ChEBI" id="CHEBI:15378"/>
        <dbReference type="ChEBI" id="CHEBI:57955"/>
        <dbReference type="ChEBI" id="CHEBI:58759"/>
        <dbReference type="EC" id="3.1.1.31"/>
    </reaction>
</comment>
<name>A0A1Q9ASG7_9HYPH</name>
<dbReference type="PANTHER" id="PTHR11054">
    <property type="entry name" value="6-PHOSPHOGLUCONOLACTONASE"/>
    <property type="match status" value="1"/>
</dbReference>
<evidence type="ECO:0000256" key="1">
    <source>
        <dbReference type="ARBA" id="ARBA00000832"/>
    </source>
</evidence>
<dbReference type="InterPro" id="IPR005900">
    <property type="entry name" value="6-phosphogluconolactonase_DevB"/>
</dbReference>
<dbReference type="RefSeq" id="WP_075629574.1">
    <property type="nucleotide sequence ID" value="NZ_FOAM01000013.1"/>
</dbReference>
<evidence type="ECO:0000259" key="8">
    <source>
        <dbReference type="Pfam" id="PF01182"/>
    </source>
</evidence>
<dbReference type="Pfam" id="PF01182">
    <property type="entry name" value="Glucosamine_iso"/>
    <property type="match status" value="1"/>
</dbReference>
<dbReference type="GO" id="GO:0006098">
    <property type="term" value="P:pentose-phosphate shunt"/>
    <property type="evidence" value="ECO:0007669"/>
    <property type="project" value="UniProtKB-UniPathway"/>
</dbReference>
<dbReference type="UniPathway" id="UPA00115">
    <property type="reaction ID" value="UER00409"/>
</dbReference>